<dbReference type="KEGG" id="mri:Mal4_48820"/>
<organism evidence="2 3">
    <name type="scientific">Maioricimonas rarisocia</name>
    <dbReference type="NCBI Taxonomy" id="2528026"/>
    <lineage>
        <taxon>Bacteria</taxon>
        <taxon>Pseudomonadati</taxon>
        <taxon>Planctomycetota</taxon>
        <taxon>Planctomycetia</taxon>
        <taxon>Planctomycetales</taxon>
        <taxon>Planctomycetaceae</taxon>
        <taxon>Maioricimonas</taxon>
    </lineage>
</organism>
<dbReference type="RefSeq" id="WP_231746629.1">
    <property type="nucleotide sequence ID" value="NZ_CP036275.1"/>
</dbReference>
<proteinExistence type="predicted"/>
<dbReference type="InterPro" id="IPR008930">
    <property type="entry name" value="Terpenoid_cyclase/PrenylTrfase"/>
</dbReference>
<dbReference type="Gene3D" id="1.50.10.20">
    <property type="match status" value="2"/>
</dbReference>
<keyword evidence="3" id="KW-1185">Reference proteome</keyword>
<evidence type="ECO:0000256" key="1">
    <source>
        <dbReference type="SAM" id="SignalP"/>
    </source>
</evidence>
<dbReference type="EMBL" id="CP036275">
    <property type="protein sequence ID" value="QDU40524.1"/>
    <property type="molecule type" value="Genomic_DNA"/>
</dbReference>
<protein>
    <recommendedName>
        <fullName evidence="4">Squalene cyclase C-terminal domain-containing protein</fullName>
    </recommendedName>
</protein>
<evidence type="ECO:0008006" key="4">
    <source>
        <dbReference type="Google" id="ProtNLM"/>
    </source>
</evidence>
<accession>A0A517ZDG7</accession>
<dbReference type="CDD" id="cd00688">
    <property type="entry name" value="ISOPREN_C2_like"/>
    <property type="match status" value="1"/>
</dbReference>
<dbReference type="SUPFAM" id="SSF48239">
    <property type="entry name" value="Terpenoid cyclases/Protein prenyltransferases"/>
    <property type="match status" value="1"/>
</dbReference>
<name>A0A517ZDG7_9PLAN</name>
<feature type="signal peptide" evidence="1">
    <location>
        <begin position="1"/>
        <end position="31"/>
    </location>
</feature>
<evidence type="ECO:0000313" key="3">
    <source>
        <dbReference type="Proteomes" id="UP000320496"/>
    </source>
</evidence>
<dbReference type="Proteomes" id="UP000320496">
    <property type="component" value="Chromosome"/>
</dbReference>
<dbReference type="AlphaFoldDB" id="A0A517ZDG7"/>
<reference evidence="2 3" key="1">
    <citation type="submission" date="2019-02" db="EMBL/GenBank/DDBJ databases">
        <title>Deep-cultivation of Planctomycetes and their phenomic and genomic characterization uncovers novel biology.</title>
        <authorList>
            <person name="Wiegand S."/>
            <person name="Jogler M."/>
            <person name="Boedeker C."/>
            <person name="Pinto D."/>
            <person name="Vollmers J."/>
            <person name="Rivas-Marin E."/>
            <person name="Kohn T."/>
            <person name="Peeters S.H."/>
            <person name="Heuer A."/>
            <person name="Rast P."/>
            <person name="Oberbeckmann S."/>
            <person name="Bunk B."/>
            <person name="Jeske O."/>
            <person name="Meyerdierks A."/>
            <person name="Storesund J.E."/>
            <person name="Kallscheuer N."/>
            <person name="Luecker S."/>
            <person name="Lage O.M."/>
            <person name="Pohl T."/>
            <person name="Merkel B.J."/>
            <person name="Hornburger P."/>
            <person name="Mueller R.-W."/>
            <person name="Bruemmer F."/>
            <person name="Labrenz M."/>
            <person name="Spormann A.M."/>
            <person name="Op den Camp H."/>
            <person name="Overmann J."/>
            <person name="Amann R."/>
            <person name="Jetten M.S.M."/>
            <person name="Mascher T."/>
            <person name="Medema M.H."/>
            <person name="Devos D.P."/>
            <person name="Kaster A.-K."/>
            <person name="Ovreas L."/>
            <person name="Rohde M."/>
            <person name="Galperin M.Y."/>
            <person name="Jogler C."/>
        </authorList>
    </citation>
    <scope>NUCLEOTIDE SEQUENCE [LARGE SCALE GENOMIC DNA]</scope>
    <source>
        <strain evidence="2 3">Mal4</strain>
    </source>
</reference>
<gene>
    <name evidence="2" type="ORF">Mal4_48820</name>
</gene>
<evidence type="ECO:0000313" key="2">
    <source>
        <dbReference type="EMBL" id="QDU40524.1"/>
    </source>
</evidence>
<sequence precursor="true">MNSAHWIHRWRVVLAGSLMAVILVAPATLHAAGPDAATLKQSRSQAVDFLRTTQADDGSWTTPTVPGITALATVSLLKSGVSVDDPTVAKGLAFLEGLAKEDGGLYYEESRHRNYETAIAVMALQAANADGRYDDRIRKAIGFLRGLQWDETEDIDPSDPAYGGAGYGRHQRPDLSNTQFFMEALQSAGVGKDDPAMQKALIFVSRCQNLESEHNTTPFASKIDDGGFYYTPAAGGTSQAGTNPDGGLRSYASMTYAGLKSMIYAGLTEDDERVQAAREWIGRHYTLEENPGMGQQGLFYYYHTFAKTLSVLGEDVLVDEDGTRHDWRAELTDRLVSTQQDNGSWVNPTDRWYEGDPNLVTAYALLALAYCDPPESTR</sequence>
<feature type="chain" id="PRO_5021744419" description="Squalene cyclase C-terminal domain-containing protein" evidence="1">
    <location>
        <begin position="32"/>
        <end position="378"/>
    </location>
</feature>
<keyword evidence="1" id="KW-0732">Signal</keyword>